<gene>
    <name evidence="1" type="ORF">JR050_15535</name>
</gene>
<proteinExistence type="predicted"/>
<reference evidence="1 2" key="1">
    <citation type="submission" date="2021-02" db="EMBL/GenBank/DDBJ databases">
        <title>Bacillus sp. RD4P76, an endophyte from a halophyte.</title>
        <authorList>
            <person name="Sun J.-Q."/>
        </authorList>
    </citation>
    <scope>NUCLEOTIDE SEQUENCE [LARGE SCALE GENOMIC DNA]</scope>
    <source>
        <strain evidence="1 2">RD4P76</strain>
    </source>
</reference>
<sequence length="45" mass="5665">MLLTVRREWHKFWYLTYNFLLVSRLDGEKYLYKSNYHGKKLVQLL</sequence>
<keyword evidence="2" id="KW-1185">Reference proteome</keyword>
<evidence type="ECO:0000313" key="1">
    <source>
        <dbReference type="EMBL" id="MBM6619080.1"/>
    </source>
</evidence>
<dbReference type="EMBL" id="JAFELM010000039">
    <property type="protein sequence ID" value="MBM6619080.1"/>
    <property type="molecule type" value="Genomic_DNA"/>
</dbReference>
<comment type="caution">
    <text evidence="1">The sequence shown here is derived from an EMBL/GenBank/DDBJ whole genome shotgun (WGS) entry which is preliminary data.</text>
</comment>
<dbReference type="Proteomes" id="UP001518925">
    <property type="component" value="Unassembled WGS sequence"/>
</dbReference>
<evidence type="ECO:0000313" key="2">
    <source>
        <dbReference type="Proteomes" id="UP001518925"/>
    </source>
</evidence>
<accession>A0ABS2DLY8</accession>
<organism evidence="1 2">
    <name type="scientific">Bacillus suaedaesalsae</name>
    <dbReference type="NCBI Taxonomy" id="2810349"/>
    <lineage>
        <taxon>Bacteria</taxon>
        <taxon>Bacillati</taxon>
        <taxon>Bacillota</taxon>
        <taxon>Bacilli</taxon>
        <taxon>Bacillales</taxon>
        <taxon>Bacillaceae</taxon>
        <taxon>Bacillus</taxon>
    </lineage>
</organism>
<dbReference type="RefSeq" id="WP_204204438.1">
    <property type="nucleotide sequence ID" value="NZ_JAFELM010000039.1"/>
</dbReference>
<protein>
    <submittedName>
        <fullName evidence="1">Uncharacterized protein</fullName>
    </submittedName>
</protein>
<name>A0ABS2DLY8_9BACI</name>